<reference evidence="4 5" key="1">
    <citation type="submission" date="2023-07" db="EMBL/GenBank/DDBJ databases">
        <title>Genomic Encyclopedia of Type Strains, Phase IV (KMG-IV): sequencing the most valuable type-strain genomes for metagenomic binning, comparative biology and taxonomic classification.</title>
        <authorList>
            <person name="Goeker M."/>
        </authorList>
    </citation>
    <scope>NUCLEOTIDE SEQUENCE [LARGE SCALE GENOMIC DNA]</scope>
    <source>
        <strain evidence="4 5">DSM 19092</strain>
    </source>
</reference>
<proteinExistence type="predicted"/>
<dbReference type="InterPro" id="IPR016205">
    <property type="entry name" value="Glycerol_DH"/>
</dbReference>
<dbReference type="PANTHER" id="PTHR43616:SF3">
    <property type="entry name" value="HYDROXYCARBOXYLATE DEHYDROGENASE A"/>
    <property type="match status" value="1"/>
</dbReference>
<dbReference type="CDD" id="cd08172">
    <property type="entry name" value="GlyDH-like"/>
    <property type="match status" value="1"/>
</dbReference>
<evidence type="ECO:0000256" key="2">
    <source>
        <dbReference type="ARBA" id="ARBA00023002"/>
    </source>
</evidence>
<dbReference type="Gene3D" id="3.40.50.1970">
    <property type="match status" value="1"/>
</dbReference>
<feature type="domain" description="Alcohol dehydrogenase iron-type/glycerol dehydrogenase GldA" evidence="3">
    <location>
        <begin position="10"/>
        <end position="141"/>
    </location>
</feature>
<accession>A0ABT9VQ81</accession>
<keyword evidence="1" id="KW-0479">Metal-binding</keyword>
<sequence length="360" mass="40603">MDIIEVRGAPNYYVCENGVLDNLESLLQKHGFRNGFVISGEQSWKAVEPYFPKDGSVTYSFYRYKGECSFSEIERLSKLCVNHDVIIGIGGGKVLDLAKAVANQVHLDSVLIPTLASTCSAWTPLSVIYDDNGKFIRYDIFPKSTLMVLIDTRILLHSPVNYFRAGIADTLAKWYEADCIIRQVEDVPLSVKIAHQSAYLCKTVLLEHGRAAINDLLEKRDTLAFRKVIETIIMAGGMVGGFGDRYGRIAGAHSVHNGLTKRPETHHLLHGEKVAYGILVQLALEENWSEMKRLHPFYQDLNLPYTLKQLGLEITEKEKLYDIAEEAIKPDESIHLMNIPVDSMKIVEAFYEIERLALDQ</sequence>
<dbReference type="GO" id="GO:0016491">
    <property type="term" value="F:oxidoreductase activity"/>
    <property type="evidence" value="ECO:0007669"/>
    <property type="project" value="UniProtKB-KW"/>
</dbReference>
<evidence type="ECO:0000256" key="1">
    <source>
        <dbReference type="ARBA" id="ARBA00022723"/>
    </source>
</evidence>
<dbReference type="PANTHER" id="PTHR43616">
    <property type="entry name" value="GLYCEROL DEHYDROGENASE"/>
    <property type="match status" value="1"/>
</dbReference>
<dbReference type="InterPro" id="IPR001670">
    <property type="entry name" value="ADH_Fe/GldA"/>
</dbReference>
<evidence type="ECO:0000259" key="3">
    <source>
        <dbReference type="Pfam" id="PF00465"/>
    </source>
</evidence>
<name>A0ABT9VQ81_9BACI</name>
<comment type="caution">
    <text evidence="4">The sequence shown here is derived from an EMBL/GenBank/DDBJ whole genome shotgun (WGS) entry which is preliminary data.</text>
</comment>
<dbReference type="PIRSF" id="PIRSF000112">
    <property type="entry name" value="Glycerol_dehydrogenase"/>
    <property type="match status" value="1"/>
</dbReference>
<organism evidence="4 5">
    <name type="scientific">Aeribacillus alveayuensis</name>
    <dbReference type="NCBI Taxonomy" id="279215"/>
    <lineage>
        <taxon>Bacteria</taxon>
        <taxon>Bacillati</taxon>
        <taxon>Bacillota</taxon>
        <taxon>Bacilli</taxon>
        <taxon>Bacillales</taxon>
        <taxon>Bacillaceae</taxon>
        <taxon>Aeribacillus</taxon>
    </lineage>
</organism>
<dbReference type="Proteomes" id="UP001225646">
    <property type="component" value="Unassembled WGS sequence"/>
</dbReference>
<keyword evidence="5" id="KW-1185">Reference proteome</keyword>
<protein>
    <submittedName>
        <fullName evidence="4">Oxidoreductase</fullName>
        <ecNumber evidence="4">1.1.-.-</ecNumber>
    </submittedName>
</protein>
<evidence type="ECO:0000313" key="5">
    <source>
        <dbReference type="Proteomes" id="UP001225646"/>
    </source>
</evidence>
<dbReference type="SUPFAM" id="SSF56796">
    <property type="entry name" value="Dehydroquinate synthase-like"/>
    <property type="match status" value="1"/>
</dbReference>
<dbReference type="EC" id="1.1.-.-" evidence="4"/>
<dbReference type="Gene3D" id="1.20.1090.10">
    <property type="entry name" value="Dehydroquinate synthase-like - alpha domain"/>
    <property type="match status" value="1"/>
</dbReference>
<dbReference type="RefSeq" id="WP_419152252.1">
    <property type="nucleotide sequence ID" value="NZ_JAUSTR010000009.1"/>
</dbReference>
<keyword evidence="2 4" id="KW-0560">Oxidoreductase</keyword>
<evidence type="ECO:0000313" key="4">
    <source>
        <dbReference type="EMBL" id="MDQ0163025.1"/>
    </source>
</evidence>
<dbReference type="EMBL" id="JAUSTR010000009">
    <property type="protein sequence ID" value="MDQ0163025.1"/>
    <property type="molecule type" value="Genomic_DNA"/>
</dbReference>
<gene>
    <name evidence="4" type="ORF">J2S06_002102</name>
</gene>
<dbReference type="Pfam" id="PF00465">
    <property type="entry name" value="Fe-ADH"/>
    <property type="match status" value="1"/>
</dbReference>